<feature type="domain" description="MDMPI C-terminal" evidence="1">
    <location>
        <begin position="166"/>
        <end position="260"/>
    </location>
</feature>
<dbReference type="InterPro" id="IPR017517">
    <property type="entry name" value="Maleyloyr_isom"/>
</dbReference>
<dbReference type="GO" id="GO:0016853">
    <property type="term" value="F:isomerase activity"/>
    <property type="evidence" value="ECO:0007669"/>
    <property type="project" value="UniProtKB-KW"/>
</dbReference>
<keyword evidence="4" id="KW-1185">Reference proteome</keyword>
<dbReference type="Proteomes" id="UP000535543">
    <property type="component" value="Unassembled WGS sequence"/>
</dbReference>
<reference evidence="3 4" key="1">
    <citation type="submission" date="2019-05" db="EMBL/GenBank/DDBJ databases">
        <authorList>
            <person name="Lee S.D."/>
        </authorList>
    </citation>
    <scope>NUCLEOTIDE SEQUENCE [LARGE SCALE GENOMIC DNA]</scope>
    <source>
        <strain evidence="3 4">YC2-7</strain>
    </source>
</reference>
<dbReference type="InterPro" id="IPR034660">
    <property type="entry name" value="DinB/YfiT-like"/>
</dbReference>
<organism evidence="3 4">
    <name type="scientific">Antrihabitans stalactiti</name>
    <dbReference type="NCBI Taxonomy" id="2584121"/>
    <lineage>
        <taxon>Bacteria</taxon>
        <taxon>Bacillati</taxon>
        <taxon>Actinomycetota</taxon>
        <taxon>Actinomycetes</taxon>
        <taxon>Mycobacteriales</taxon>
        <taxon>Nocardiaceae</taxon>
        <taxon>Antrihabitans</taxon>
    </lineage>
</organism>
<dbReference type="AlphaFoldDB" id="A0A848KJI2"/>
<dbReference type="Pfam" id="PF11716">
    <property type="entry name" value="MDMPI_N"/>
    <property type="match status" value="1"/>
</dbReference>
<dbReference type="NCBIfam" id="TIGR03083">
    <property type="entry name" value="maleylpyruvate isomerase family mycothiol-dependent enzyme"/>
    <property type="match status" value="1"/>
</dbReference>
<feature type="domain" description="Mycothiol-dependent maleylpyruvate isomerase metal-binding" evidence="2">
    <location>
        <begin position="13"/>
        <end position="151"/>
    </location>
</feature>
<evidence type="ECO:0000313" key="4">
    <source>
        <dbReference type="Proteomes" id="UP000535543"/>
    </source>
</evidence>
<dbReference type="GO" id="GO:0046872">
    <property type="term" value="F:metal ion binding"/>
    <property type="evidence" value="ECO:0007669"/>
    <property type="project" value="InterPro"/>
</dbReference>
<comment type="caution">
    <text evidence="3">The sequence shown here is derived from an EMBL/GenBank/DDBJ whole genome shotgun (WGS) entry which is preliminary data.</text>
</comment>
<keyword evidence="3" id="KW-0670">Pyruvate</keyword>
<evidence type="ECO:0000259" key="1">
    <source>
        <dbReference type="Pfam" id="PF07398"/>
    </source>
</evidence>
<accession>A0A848KJI2</accession>
<dbReference type="InterPro" id="IPR024344">
    <property type="entry name" value="MDMPI_metal-binding"/>
</dbReference>
<dbReference type="Gene3D" id="1.20.120.450">
    <property type="entry name" value="dinb family like domain"/>
    <property type="match status" value="1"/>
</dbReference>
<gene>
    <name evidence="3" type="ORF">FGL95_27850</name>
</gene>
<dbReference type="InterPro" id="IPR010872">
    <property type="entry name" value="MDMPI_C-term_domain"/>
</dbReference>
<evidence type="ECO:0000259" key="2">
    <source>
        <dbReference type="Pfam" id="PF11716"/>
    </source>
</evidence>
<name>A0A848KJI2_9NOCA</name>
<keyword evidence="3" id="KW-0413">Isomerase</keyword>
<proteinExistence type="predicted"/>
<reference evidence="3 4" key="2">
    <citation type="submission" date="2020-06" db="EMBL/GenBank/DDBJ databases">
        <title>Antribacter stalactiti gen. nov., sp. nov., a new member of the family Nacardiaceae isolated from a cave.</title>
        <authorList>
            <person name="Kim I.S."/>
        </authorList>
    </citation>
    <scope>NUCLEOTIDE SEQUENCE [LARGE SCALE GENOMIC DNA]</scope>
    <source>
        <strain evidence="3 4">YC2-7</strain>
    </source>
</reference>
<evidence type="ECO:0000313" key="3">
    <source>
        <dbReference type="EMBL" id="NMN98855.1"/>
    </source>
</evidence>
<dbReference type="SUPFAM" id="SSF109854">
    <property type="entry name" value="DinB/YfiT-like putative metalloenzymes"/>
    <property type="match status" value="1"/>
</dbReference>
<dbReference type="Pfam" id="PF07398">
    <property type="entry name" value="MDMPI_C"/>
    <property type="match status" value="1"/>
</dbReference>
<protein>
    <submittedName>
        <fullName evidence="3">Maleylpyruvate isomerase family mycothiol-dependent enzyme</fullName>
    </submittedName>
</protein>
<dbReference type="EMBL" id="VCQU01000013">
    <property type="protein sequence ID" value="NMN98855.1"/>
    <property type="molecule type" value="Genomic_DNA"/>
</dbReference>
<sequence>MNDRQSITSALFDEWSVIADLLADLDESLWSRPTALPNWTVHDVVAHLIGTESFLAGIPAPAVDVDVKTLPHVNNDVAVLNESWAIGLRDLPGAAMLARFREITATRRSALTEMSQEAWDAPTPSPVGMVPYGRFMRVRIFDCWMHEHDIRDAVDRPGDEGGPRGELAIRDIEDALGYAVGKLGKAPDGSRIAIELTGPLARTLYVAVDGRAKRVPAIDGPPTSLLRLDSRLFTRLAGGRTTAAEHAAEIEIEGDAEVGQRIVDNIGFVV</sequence>
<dbReference type="RefSeq" id="WP_169593599.1">
    <property type="nucleotide sequence ID" value="NZ_VCQU01000013.1"/>
</dbReference>